<reference evidence="2" key="1">
    <citation type="journal article" date="2019" name="bioRxiv">
        <title>The Genome of the Zebra Mussel, Dreissena polymorpha: A Resource for Invasive Species Research.</title>
        <authorList>
            <person name="McCartney M.A."/>
            <person name="Auch B."/>
            <person name="Kono T."/>
            <person name="Mallez S."/>
            <person name="Zhang Y."/>
            <person name="Obille A."/>
            <person name="Becker A."/>
            <person name="Abrahante J.E."/>
            <person name="Garbe J."/>
            <person name="Badalamenti J.P."/>
            <person name="Herman A."/>
            <person name="Mangelson H."/>
            <person name="Liachko I."/>
            <person name="Sullivan S."/>
            <person name="Sone E.D."/>
            <person name="Koren S."/>
            <person name="Silverstein K.A.T."/>
            <person name="Beckman K.B."/>
            <person name="Gohl D.M."/>
        </authorList>
    </citation>
    <scope>NUCLEOTIDE SEQUENCE</scope>
    <source>
        <strain evidence="2">Duluth1</strain>
        <tissue evidence="2">Whole animal</tissue>
    </source>
</reference>
<sequence>SSCPQPRGPNEPAIPNLSPREEELLRRDINAADLESRMLQAHEVRVEDFLGTQSCDTEDCKNLKVQTGGQSPHIKLEYINGQLYQKLIFAPSPNELTVQPEDCVLFNDGTRSEGCSRAEFAAYRPHMEKLKAGGERTESVTLFINGQLTKILPLSGAQGAGPGAEHLHIHLDSRTMGVSLNPVNRPGGAACDKGEDSTQISMLDISDEEEELEDLDPVRSVAGPPVAPPPFQDVEGEGNTRPSGDQGSVSKRRKEIRQLPESAIPDMRKYALKRQRLATPSAAECKSLPHIDLSQFTSTWLSLSVKNIRLGQHLDLRENIPRKDLQQPVCAYKVPPQPLVDSLPGVKHKNELDYQPEVGLRTVLQKSTAQAQSVEVMGARIARALAKNETSWVLTSLAALYWRVRGQAGRAIDCLRVAVHTAPRTCKDVPMMSISNMLHRSGYINDAIVLAGQAMEVSPNLVVGHFNMANMFAVKGQWDLAAMFYESTLGLQAEFEPAKVRLKIVQCRKVVQPPPPQLS</sequence>
<proteinExistence type="predicted"/>
<accession>A0A9D4N9C4</accession>
<dbReference type="InterPro" id="IPR011990">
    <property type="entry name" value="TPR-like_helical_dom_sf"/>
</dbReference>
<dbReference type="GO" id="GO:0030041">
    <property type="term" value="P:actin filament polymerization"/>
    <property type="evidence" value="ECO:0007669"/>
    <property type="project" value="TreeGrafter"/>
</dbReference>
<evidence type="ECO:0000256" key="1">
    <source>
        <dbReference type="SAM" id="MobiDB-lite"/>
    </source>
</evidence>
<feature type="compositionally biased region" description="Polar residues" evidence="1">
    <location>
        <begin position="240"/>
        <end position="249"/>
    </location>
</feature>
<evidence type="ECO:0000313" key="2">
    <source>
        <dbReference type="EMBL" id="KAH3890155.1"/>
    </source>
</evidence>
<feature type="region of interest" description="Disordered" evidence="1">
    <location>
        <begin position="1"/>
        <end position="21"/>
    </location>
</feature>
<keyword evidence="3" id="KW-1185">Reference proteome</keyword>
<evidence type="ECO:0000313" key="3">
    <source>
        <dbReference type="Proteomes" id="UP000828390"/>
    </source>
</evidence>
<dbReference type="GO" id="GO:0005737">
    <property type="term" value="C:cytoplasm"/>
    <property type="evidence" value="ECO:0007669"/>
    <property type="project" value="TreeGrafter"/>
</dbReference>
<feature type="non-terminal residue" evidence="2">
    <location>
        <position position="1"/>
    </location>
</feature>
<feature type="region of interest" description="Disordered" evidence="1">
    <location>
        <begin position="209"/>
        <end position="260"/>
    </location>
</feature>
<comment type="caution">
    <text evidence="2">The sequence shown here is derived from an EMBL/GenBank/DDBJ whole genome shotgun (WGS) entry which is preliminary data.</text>
</comment>
<dbReference type="Proteomes" id="UP000828390">
    <property type="component" value="Unassembled WGS sequence"/>
</dbReference>
<dbReference type="Gene3D" id="1.25.40.10">
    <property type="entry name" value="Tetratricopeptide repeat domain"/>
    <property type="match status" value="1"/>
</dbReference>
<protein>
    <recommendedName>
        <fullName evidence="4">Tetratricopeptide repeat protein 17</fullName>
    </recommendedName>
</protein>
<dbReference type="SUPFAM" id="SSF48452">
    <property type="entry name" value="TPR-like"/>
    <property type="match status" value="1"/>
</dbReference>
<dbReference type="PANTHER" id="PTHR16091:SF1">
    <property type="entry name" value="TETRATRICOPEPTIDE REPEAT PROTEIN 17"/>
    <property type="match status" value="1"/>
</dbReference>
<dbReference type="InterPro" id="IPR052630">
    <property type="entry name" value="TTC17"/>
</dbReference>
<dbReference type="PANTHER" id="PTHR16091">
    <property type="entry name" value="TTC17 PROTEIN"/>
    <property type="match status" value="1"/>
</dbReference>
<dbReference type="GO" id="GO:0015629">
    <property type="term" value="C:actin cytoskeleton"/>
    <property type="evidence" value="ECO:0007669"/>
    <property type="project" value="TreeGrafter"/>
</dbReference>
<gene>
    <name evidence="2" type="ORF">DPMN_014227</name>
</gene>
<dbReference type="AlphaFoldDB" id="A0A9D4N9C4"/>
<reference evidence="2" key="2">
    <citation type="submission" date="2020-11" db="EMBL/GenBank/DDBJ databases">
        <authorList>
            <person name="McCartney M.A."/>
            <person name="Auch B."/>
            <person name="Kono T."/>
            <person name="Mallez S."/>
            <person name="Becker A."/>
            <person name="Gohl D.M."/>
            <person name="Silverstein K.A.T."/>
            <person name="Koren S."/>
            <person name="Bechman K.B."/>
            <person name="Herman A."/>
            <person name="Abrahante J.E."/>
            <person name="Garbe J."/>
        </authorList>
    </citation>
    <scope>NUCLEOTIDE SEQUENCE</scope>
    <source>
        <strain evidence="2">Duluth1</strain>
        <tissue evidence="2">Whole animal</tissue>
    </source>
</reference>
<organism evidence="2 3">
    <name type="scientific">Dreissena polymorpha</name>
    <name type="common">Zebra mussel</name>
    <name type="synonym">Mytilus polymorpha</name>
    <dbReference type="NCBI Taxonomy" id="45954"/>
    <lineage>
        <taxon>Eukaryota</taxon>
        <taxon>Metazoa</taxon>
        <taxon>Spiralia</taxon>
        <taxon>Lophotrochozoa</taxon>
        <taxon>Mollusca</taxon>
        <taxon>Bivalvia</taxon>
        <taxon>Autobranchia</taxon>
        <taxon>Heteroconchia</taxon>
        <taxon>Euheterodonta</taxon>
        <taxon>Imparidentia</taxon>
        <taxon>Neoheterodontei</taxon>
        <taxon>Myida</taxon>
        <taxon>Dreissenoidea</taxon>
        <taxon>Dreissenidae</taxon>
        <taxon>Dreissena</taxon>
    </lineage>
</organism>
<name>A0A9D4N9C4_DREPO</name>
<dbReference type="EMBL" id="JAIWYP010000001">
    <property type="protein sequence ID" value="KAH3890155.1"/>
    <property type="molecule type" value="Genomic_DNA"/>
</dbReference>
<evidence type="ECO:0008006" key="4">
    <source>
        <dbReference type="Google" id="ProtNLM"/>
    </source>
</evidence>